<protein>
    <recommendedName>
        <fullName evidence="3">PEP-CTERM sorting domain-containing protein</fullName>
    </recommendedName>
</protein>
<proteinExistence type="predicted"/>
<comment type="caution">
    <text evidence="1">The sequence shown here is derived from an EMBL/GenBank/DDBJ whole genome shotgun (WGS) entry which is preliminary data.</text>
</comment>
<sequence length="235" mass="26075">MYIKKILSLLPCLTLLSLTLLGLCSPKSYAGLISDYSLDSDANIVTDSGNNLEWLQWSQTRRMSIDDALAAYASDGWQLASGMQMAELFNTFDFSYGSFVWQDGQRNSYFSPADGSIESEDDRELVFVSLFGDTLNRSGWQYSGALFDYGTINNNYDWAYVSDDWGNRDDIPSPYNPGTNALQFDRLATSLVRNGLGVALVRTTESTPVPEPSSTAILLLGLVALRLWQVNATHQ</sequence>
<gene>
    <name evidence="1" type="ORF">DXX93_02885</name>
</gene>
<reference evidence="1 2" key="1">
    <citation type="submission" date="2018-08" db="EMBL/GenBank/DDBJ databases">
        <title>Thalassotalea euphylliae genome.</title>
        <authorList>
            <person name="Summers S."/>
            <person name="Rice S.A."/>
            <person name="Freckelton M.L."/>
            <person name="Nedved B.T."/>
            <person name="Hadfield M.G."/>
        </authorList>
    </citation>
    <scope>NUCLEOTIDE SEQUENCE [LARGE SCALE GENOMIC DNA]</scope>
    <source>
        <strain evidence="1 2">H1</strain>
    </source>
</reference>
<organism evidence="1 2">
    <name type="scientific">Thalassotalea euphylliae</name>
    <dbReference type="NCBI Taxonomy" id="1655234"/>
    <lineage>
        <taxon>Bacteria</taxon>
        <taxon>Pseudomonadati</taxon>
        <taxon>Pseudomonadota</taxon>
        <taxon>Gammaproteobacteria</taxon>
        <taxon>Alteromonadales</taxon>
        <taxon>Colwelliaceae</taxon>
        <taxon>Thalassotalea</taxon>
    </lineage>
</organism>
<name>A0A3E0TMM5_9GAMM</name>
<evidence type="ECO:0008006" key="3">
    <source>
        <dbReference type="Google" id="ProtNLM"/>
    </source>
</evidence>
<dbReference type="Proteomes" id="UP000256478">
    <property type="component" value="Unassembled WGS sequence"/>
</dbReference>
<dbReference type="EMBL" id="QUOU01000001">
    <property type="protein sequence ID" value="REL25597.1"/>
    <property type="molecule type" value="Genomic_DNA"/>
</dbReference>
<accession>A0A3E0TMM5</accession>
<dbReference type="OrthoDB" id="6388044at2"/>
<evidence type="ECO:0000313" key="2">
    <source>
        <dbReference type="Proteomes" id="UP000256478"/>
    </source>
</evidence>
<evidence type="ECO:0000313" key="1">
    <source>
        <dbReference type="EMBL" id="REL25597.1"/>
    </source>
</evidence>
<dbReference type="RefSeq" id="WP_116006727.1">
    <property type="nucleotide sequence ID" value="NZ_QUOU01000001.1"/>
</dbReference>
<dbReference type="AlphaFoldDB" id="A0A3E0TMM5"/>